<evidence type="ECO:0000313" key="18">
    <source>
        <dbReference type="Proteomes" id="UP000314987"/>
    </source>
</evidence>
<dbReference type="STRING" id="29139.ENSVURP00010024149"/>
<dbReference type="GeneTree" id="ENSGT00940000173678"/>
<dbReference type="Gene3D" id="2.10.60.10">
    <property type="entry name" value="CD59"/>
    <property type="match status" value="1"/>
</dbReference>
<evidence type="ECO:0000256" key="7">
    <source>
        <dbReference type="ARBA" id="ARBA00022824"/>
    </source>
</evidence>
<keyword evidence="7" id="KW-0256">Endoplasmic reticulum</keyword>
<dbReference type="Ensembl" id="ENSVURT00010027501.1">
    <property type="protein sequence ID" value="ENSVURP00010024149.1"/>
    <property type="gene ID" value="ENSVURG00010018512.1"/>
</dbReference>
<feature type="domain" description="UPAR/Ly6" evidence="16">
    <location>
        <begin position="22"/>
        <end position="113"/>
    </location>
</feature>
<gene>
    <name evidence="17" type="primary">LOC114030567</name>
</gene>
<keyword evidence="11" id="KW-0966">Cell projection</keyword>
<evidence type="ECO:0000256" key="6">
    <source>
        <dbReference type="ARBA" id="ARBA00022729"/>
    </source>
</evidence>
<name>A0A4X2LGS7_VOMUR</name>
<keyword evidence="12" id="KW-0449">Lipoprotein</keyword>
<evidence type="ECO:0000256" key="2">
    <source>
        <dbReference type="ARBA" id="ARBA00004279"/>
    </source>
</evidence>
<keyword evidence="9" id="KW-1015">Disulfide bond</keyword>
<reference evidence="18" key="1">
    <citation type="submission" date="2018-12" db="EMBL/GenBank/DDBJ databases">
        <authorList>
            <person name="Yazar S."/>
        </authorList>
    </citation>
    <scope>NUCLEOTIDE SEQUENCE [LARGE SCALE GENOMIC DNA]</scope>
</reference>
<evidence type="ECO:0000256" key="11">
    <source>
        <dbReference type="ARBA" id="ARBA00023273"/>
    </source>
</evidence>
<dbReference type="InterPro" id="IPR035076">
    <property type="entry name" value="Toxin/TOLIP"/>
</dbReference>
<sequence length="125" mass="13546">MKSFLVMFFVIIIMTKQVAQALDCHVCTANDNDCSNPVHCPGLSIYCKTIRACNTYYVPGTVLIVVYKSCAASCTKDGVEEIQIKQNAKVSCCQTDLCNGAASRSSGLILTGLLSIFWGLFTLGF</sequence>
<feature type="signal peptide" evidence="15">
    <location>
        <begin position="1"/>
        <end position="21"/>
    </location>
</feature>
<dbReference type="PANTHER" id="PTHR16983:SF27">
    <property type="entry name" value="LY-6_NEUROTOXIN-LIKE PROTEIN 1"/>
    <property type="match status" value="1"/>
</dbReference>
<evidence type="ECO:0000256" key="9">
    <source>
        <dbReference type="ARBA" id="ARBA00023157"/>
    </source>
</evidence>
<feature type="chain" id="PRO_5021389651" description="Ly-6/neurotoxin-like protein 1" evidence="15">
    <location>
        <begin position="22"/>
        <end position="125"/>
    </location>
</feature>
<keyword evidence="4" id="KW-1003">Cell membrane</keyword>
<dbReference type="GO" id="GO:0005783">
    <property type="term" value="C:endoplasmic reticulum"/>
    <property type="evidence" value="ECO:0007669"/>
    <property type="project" value="UniProtKB-SubCell"/>
</dbReference>
<evidence type="ECO:0000256" key="8">
    <source>
        <dbReference type="ARBA" id="ARBA00023136"/>
    </source>
</evidence>
<comment type="subunit">
    <text evidence="14">Interacts with nAChRs containing alpha-4:beta-2 (CHRNA4:CHRNB2) and alpha-7 (CHRNA7) subunits. Interacts with CHRNA4 probably in the endoplasmic reticulum prior to nAChR pentameric assembly. Interacts with KCNA2/Potassium voltage-gated channel subfamily A member 2.</text>
</comment>
<dbReference type="GO" id="GO:0005886">
    <property type="term" value="C:plasma membrane"/>
    <property type="evidence" value="ECO:0007669"/>
    <property type="project" value="UniProtKB-SubCell"/>
</dbReference>
<keyword evidence="18" id="KW-1185">Reference proteome</keyword>
<dbReference type="Pfam" id="PF00087">
    <property type="entry name" value="Toxin_TOLIP"/>
    <property type="match status" value="1"/>
</dbReference>
<dbReference type="InterPro" id="IPR045860">
    <property type="entry name" value="Snake_toxin-like_sf"/>
</dbReference>
<accession>A0A4X2LGS7</accession>
<dbReference type="SMART" id="SM00134">
    <property type="entry name" value="LU"/>
    <property type="match status" value="1"/>
</dbReference>
<keyword evidence="5" id="KW-0336">GPI-anchor</keyword>
<dbReference type="AlphaFoldDB" id="A0A4X2LGS7"/>
<evidence type="ECO:0000256" key="1">
    <source>
        <dbReference type="ARBA" id="ARBA00004240"/>
    </source>
</evidence>
<protein>
    <recommendedName>
        <fullName evidence="13">Ly-6/neurotoxin-like protein 1</fullName>
    </recommendedName>
</protein>
<dbReference type="InterPro" id="IPR016054">
    <property type="entry name" value="LY6_UPA_recep-like"/>
</dbReference>
<evidence type="ECO:0000256" key="5">
    <source>
        <dbReference type="ARBA" id="ARBA00022622"/>
    </source>
</evidence>
<dbReference type="SUPFAM" id="SSF57302">
    <property type="entry name" value="Snake toxin-like"/>
    <property type="match status" value="1"/>
</dbReference>
<evidence type="ECO:0000256" key="3">
    <source>
        <dbReference type="ARBA" id="ARBA00004609"/>
    </source>
</evidence>
<comment type="subcellular location">
    <subcellularLocation>
        <location evidence="3">Cell membrane</location>
        <topology evidence="3">Lipid-anchor</topology>
        <topology evidence="3">GPI-anchor</topology>
    </subcellularLocation>
    <subcellularLocation>
        <location evidence="2">Cell projection</location>
        <location evidence="2">Dendrite</location>
    </subcellularLocation>
    <subcellularLocation>
        <location evidence="1">Endoplasmic reticulum</location>
    </subcellularLocation>
</comment>
<dbReference type="OMA" id="NAKVSCC"/>
<evidence type="ECO:0000256" key="15">
    <source>
        <dbReference type="SAM" id="SignalP"/>
    </source>
</evidence>
<dbReference type="GO" id="GO:0030425">
    <property type="term" value="C:dendrite"/>
    <property type="evidence" value="ECO:0007669"/>
    <property type="project" value="UniProtKB-SubCell"/>
</dbReference>
<evidence type="ECO:0000256" key="14">
    <source>
        <dbReference type="ARBA" id="ARBA00046832"/>
    </source>
</evidence>
<evidence type="ECO:0000259" key="16">
    <source>
        <dbReference type="SMART" id="SM00134"/>
    </source>
</evidence>
<evidence type="ECO:0000256" key="13">
    <source>
        <dbReference type="ARBA" id="ARBA00039344"/>
    </source>
</evidence>
<evidence type="ECO:0000256" key="12">
    <source>
        <dbReference type="ARBA" id="ARBA00023288"/>
    </source>
</evidence>
<dbReference type="Proteomes" id="UP000314987">
    <property type="component" value="Unassembled WGS sequence"/>
</dbReference>
<dbReference type="FunFam" id="2.10.60.10:FF:000003">
    <property type="entry name" value="lymphocyte antigen 6E isoform X1"/>
    <property type="match status" value="1"/>
</dbReference>
<proteinExistence type="predicted"/>
<evidence type="ECO:0000313" key="17">
    <source>
        <dbReference type="Ensembl" id="ENSVURP00010024149.1"/>
    </source>
</evidence>
<reference evidence="17" key="3">
    <citation type="submission" date="2025-09" db="UniProtKB">
        <authorList>
            <consortium name="Ensembl"/>
        </authorList>
    </citation>
    <scope>IDENTIFICATION</scope>
</reference>
<dbReference type="PANTHER" id="PTHR16983">
    <property type="entry name" value="UPAR/LY6 DOMAIN-CONTAINING PROTEIN"/>
    <property type="match status" value="1"/>
</dbReference>
<evidence type="ECO:0000256" key="10">
    <source>
        <dbReference type="ARBA" id="ARBA00023180"/>
    </source>
</evidence>
<evidence type="ECO:0000256" key="4">
    <source>
        <dbReference type="ARBA" id="ARBA00022475"/>
    </source>
</evidence>
<reference evidence="17" key="2">
    <citation type="submission" date="2025-08" db="UniProtKB">
        <authorList>
            <consortium name="Ensembl"/>
        </authorList>
    </citation>
    <scope>IDENTIFICATION</scope>
</reference>
<keyword evidence="8" id="KW-0472">Membrane</keyword>
<organism evidence="17 18">
    <name type="scientific">Vombatus ursinus</name>
    <name type="common">Common wombat</name>
    <dbReference type="NCBI Taxonomy" id="29139"/>
    <lineage>
        <taxon>Eukaryota</taxon>
        <taxon>Metazoa</taxon>
        <taxon>Chordata</taxon>
        <taxon>Craniata</taxon>
        <taxon>Vertebrata</taxon>
        <taxon>Euteleostomi</taxon>
        <taxon>Mammalia</taxon>
        <taxon>Metatheria</taxon>
        <taxon>Diprotodontia</taxon>
        <taxon>Vombatidae</taxon>
        <taxon>Vombatus</taxon>
    </lineage>
</organism>
<dbReference type="InterPro" id="IPR051110">
    <property type="entry name" value="Ly-6/neurotoxin-like_GPI-ap"/>
</dbReference>
<keyword evidence="10" id="KW-0325">Glycoprotein</keyword>
<keyword evidence="6 15" id="KW-0732">Signal</keyword>
<dbReference type="GO" id="GO:0098552">
    <property type="term" value="C:side of membrane"/>
    <property type="evidence" value="ECO:0007669"/>
    <property type="project" value="UniProtKB-KW"/>
</dbReference>